<dbReference type="GeneTree" id="ENSGT00940000156026"/>
<dbReference type="GO" id="GO:0005737">
    <property type="term" value="C:cytoplasm"/>
    <property type="evidence" value="ECO:0007669"/>
    <property type="project" value="TreeGrafter"/>
</dbReference>
<reference evidence="4" key="2">
    <citation type="submission" date="2025-08" db="UniProtKB">
        <authorList>
            <consortium name="Ensembl"/>
        </authorList>
    </citation>
    <scope>IDENTIFICATION</scope>
</reference>
<dbReference type="Ensembl" id="ENSAPET00000024238.1">
    <property type="protein sequence ID" value="ENSAPEP00000023610.1"/>
    <property type="gene ID" value="ENSAPEG00000016788.1"/>
</dbReference>
<dbReference type="OMA" id="CLFKLTN"/>
<evidence type="ECO:0000313" key="5">
    <source>
        <dbReference type="Proteomes" id="UP000265080"/>
    </source>
</evidence>
<accession>A0A3P8TDI1</accession>
<dbReference type="SMART" id="SM00369">
    <property type="entry name" value="LRR_TYP"/>
    <property type="match status" value="5"/>
</dbReference>
<evidence type="ECO:0000313" key="4">
    <source>
        <dbReference type="Ensembl" id="ENSAPEP00000023610.1"/>
    </source>
</evidence>
<dbReference type="AlphaFoldDB" id="A0A3P8TDI1"/>
<protein>
    <submittedName>
        <fullName evidence="4">Leucine rich repeat containing 18</fullName>
    </submittedName>
</protein>
<dbReference type="PROSITE" id="PS51450">
    <property type="entry name" value="LRR"/>
    <property type="match status" value="1"/>
</dbReference>
<dbReference type="PANTHER" id="PTHR48051:SF42">
    <property type="entry name" value="LEUCINE-RICH REPEAT-CONTAINING PROTEIN 18-LIKE"/>
    <property type="match status" value="1"/>
</dbReference>
<sequence>MSLCIWSTGSGAKGTKVSLKIAKKAIRMTPDGQRRLTLSNMGLTSFPKSLLKLTNVDELDLSRNLIQKLPDNIGNFSSLRWLDLHSNKLESVPESIGNLVELTHLNLCNNRLNSAGLPSTLGSLTNLKSLNLGMNQLDALPPTLVALNNLQELGLFDNLFIKMPEFVRVLRNLTKVNVKRNPLSYVQGDGKGMLKKKAEPEEDVYLVHESSLCTTCLKRCKAERERLITGGQRGRGVRGSCGGDVLEEKRIRTFSGLMTPNSVAIVNQDNREESESVTVLSSILFILFNLCTDLTQDLGLCYE</sequence>
<dbReference type="Pfam" id="PF23598">
    <property type="entry name" value="LRR_14"/>
    <property type="match status" value="1"/>
</dbReference>
<dbReference type="InterPro" id="IPR003591">
    <property type="entry name" value="Leu-rich_rpt_typical-subtyp"/>
</dbReference>
<organism evidence="4 5">
    <name type="scientific">Amphiprion percula</name>
    <name type="common">Orange clownfish</name>
    <name type="synonym">Lutjanus percula</name>
    <dbReference type="NCBI Taxonomy" id="161767"/>
    <lineage>
        <taxon>Eukaryota</taxon>
        <taxon>Metazoa</taxon>
        <taxon>Chordata</taxon>
        <taxon>Craniata</taxon>
        <taxon>Vertebrata</taxon>
        <taxon>Euteleostomi</taxon>
        <taxon>Actinopterygii</taxon>
        <taxon>Neopterygii</taxon>
        <taxon>Teleostei</taxon>
        <taxon>Neoteleostei</taxon>
        <taxon>Acanthomorphata</taxon>
        <taxon>Ovalentaria</taxon>
        <taxon>Pomacentridae</taxon>
        <taxon>Amphiprion</taxon>
    </lineage>
</organism>
<dbReference type="STRING" id="161767.ENSAPEP00000023610"/>
<keyword evidence="2" id="KW-0677">Repeat</keyword>
<evidence type="ECO:0000256" key="1">
    <source>
        <dbReference type="ARBA" id="ARBA00022614"/>
    </source>
</evidence>
<evidence type="ECO:0000259" key="3">
    <source>
        <dbReference type="Pfam" id="PF23598"/>
    </source>
</evidence>
<dbReference type="InterPro" id="IPR055414">
    <property type="entry name" value="LRR_R13L4/SHOC2-like"/>
</dbReference>
<dbReference type="Gene3D" id="3.80.10.10">
    <property type="entry name" value="Ribonuclease Inhibitor"/>
    <property type="match status" value="1"/>
</dbReference>
<reference evidence="4 5" key="1">
    <citation type="submission" date="2018-03" db="EMBL/GenBank/DDBJ databases">
        <title>Finding Nemo's genes: A chromosome-scale reference assembly of the genome of the orange clownfish Amphiprion percula.</title>
        <authorList>
            <person name="Lehmann R."/>
        </authorList>
    </citation>
    <scope>NUCLEOTIDE SEQUENCE</scope>
</reference>
<keyword evidence="1" id="KW-0433">Leucine-rich repeat</keyword>
<dbReference type="SUPFAM" id="SSF52058">
    <property type="entry name" value="L domain-like"/>
    <property type="match status" value="1"/>
</dbReference>
<dbReference type="InterPro" id="IPR001611">
    <property type="entry name" value="Leu-rich_rpt"/>
</dbReference>
<evidence type="ECO:0000256" key="2">
    <source>
        <dbReference type="ARBA" id="ARBA00022737"/>
    </source>
</evidence>
<dbReference type="InterPro" id="IPR032675">
    <property type="entry name" value="LRR_dom_sf"/>
</dbReference>
<dbReference type="PANTHER" id="PTHR48051">
    <property type="match status" value="1"/>
</dbReference>
<keyword evidence="5" id="KW-1185">Reference proteome</keyword>
<reference evidence="4" key="3">
    <citation type="submission" date="2025-09" db="UniProtKB">
        <authorList>
            <consortium name="Ensembl"/>
        </authorList>
    </citation>
    <scope>IDENTIFICATION</scope>
</reference>
<name>A0A3P8TDI1_AMPPE</name>
<proteinExistence type="predicted"/>
<feature type="domain" description="Disease resistance R13L4/SHOC-2-like LRR" evidence="3">
    <location>
        <begin position="72"/>
        <end position="177"/>
    </location>
</feature>
<dbReference type="InterPro" id="IPR050216">
    <property type="entry name" value="LRR_domain-containing"/>
</dbReference>
<dbReference type="Proteomes" id="UP000265080">
    <property type="component" value="Chromosome 20"/>
</dbReference>